<evidence type="ECO:0000313" key="8">
    <source>
        <dbReference type="EMBL" id="CAG9115422.1"/>
    </source>
</evidence>
<evidence type="ECO:0000256" key="5">
    <source>
        <dbReference type="PROSITE-ProRule" id="PRU00309"/>
    </source>
</evidence>
<keyword evidence="4 5" id="KW-0238">DNA-binding</keyword>
<evidence type="ECO:0000313" key="9">
    <source>
        <dbReference type="Proteomes" id="UP000653454"/>
    </source>
</evidence>
<keyword evidence="1" id="KW-0479">Metal-binding</keyword>
<protein>
    <submittedName>
        <fullName evidence="8">(diamondback moth) hypothetical protein</fullName>
    </submittedName>
</protein>
<evidence type="ECO:0000259" key="6">
    <source>
        <dbReference type="PROSITE" id="PS50878"/>
    </source>
</evidence>
<keyword evidence="2 5" id="KW-0863">Zinc-finger</keyword>
<dbReference type="InterPro" id="IPR036691">
    <property type="entry name" value="Endo/exonu/phosph_ase_sf"/>
</dbReference>
<dbReference type="Proteomes" id="UP000653454">
    <property type="component" value="Unassembled WGS sequence"/>
</dbReference>
<dbReference type="SUPFAM" id="SSF56219">
    <property type="entry name" value="DNase I-like"/>
    <property type="match status" value="1"/>
</dbReference>
<gene>
    <name evidence="8" type="ORF">PLXY2_LOCUS5721</name>
</gene>
<evidence type="ECO:0000259" key="7">
    <source>
        <dbReference type="PROSITE" id="PS50950"/>
    </source>
</evidence>
<dbReference type="SMART" id="SM00980">
    <property type="entry name" value="THAP"/>
    <property type="match status" value="1"/>
</dbReference>
<comment type="caution">
    <text evidence="8">The sequence shown here is derived from an EMBL/GenBank/DDBJ whole genome shotgun (WGS) entry which is preliminary data.</text>
</comment>
<dbReference type="GO" id="GO:0071897">
    <property type="term" value="P:DNA biosynthetic process"/>
    <property type="evidence" value="ECO:0007669"/>
    <property type="project" value="UniProtKB-ARBA"/>
</dbReference>
<dbReference type="InterPro" id="IPR043502">
    <property type="entry name" value="DNA/RNA_pol_sf"/>
</dbReference>
<dbReference type="Pfam" id="PF14529">
    <property type="entry name" value="Exo_endo_phos_2"/>
    <property type="match status" value="1"/>
</dbReference>
<dbReference type="Gene3D" id="3.60.10.10">
    <property type="entry name" value="Endonuclease/exonuclease/phosphatase"/>
    <property type="match status" value="1"/>
</dbReference>
<dbReference type="InterPro" id="IPR005135">
    <property type="entry name" value="Endo/exonuclease/phosphatase"/>
</dbReference>
<accession>A0A8S4EHK7</accession>
<dbReference type="InterPro" id="IPR048365">
    <property type="entry name" value="TNP-like_RNaseH_N"/>
</dbReference>
<feature type="domain" description="Reverse transcriptase" evidence="6">
    <location>
        <begin position="1027"/>
        <end position="1288"/>
    </location>
</feature>
<dbReference type="GO" id="GO:0003824">
    <property type="term" value="F:catalytic activity"/>
    <property type="evidence" value="ECO:0007669"/>
    <property type="project" value="InterPro"/>
</dbReference>
<organism evidence="8 9">
    <name type="scientific">Plutella xylostella</name>
    <name type="common">Diamondback moth</name>
    <name type="synonym">Plutella maculipennis</name>
    <dbReference type="NCBI Taxonomy" id="51655"/>
    <lineage>
        <taxon>Eukaryota</taxon>
        <taxon>Metazoa</taxon>
        <taxon>Ecdysozoa</taxon>
        <taxon>Arthropoda</taxon>
        <taxon>Hexapoda</taxon>
        <taxon>Insecta</taxon>
        <taxon>Pterygota</taxon>
        <taxon>Neoptera</taxon>
        <taxon>Endopterygota</taxon>
        <taxon>Lepidoptera</taxon>
        <taxon>Glossata</taxon>
        <taxon>Ditrysia</taxon>
        <taxon>Yponomeutoidea</taxon>
        <taxon>Plutellidae</taxon>
        <taxon>Plutella</taxon>
    </lineage>
</organism>
<dbReference type="PANTHER" id="PTHR33332">
    <property type="entry name" value="REVERSE TRANSCRIPTASE DOMAIN-CONTAINING PROTEIN"/>
    <property type="match status" value="1"/>
</dbReference>
<evidence type="ECO:0000256" key="1">
    <source>
        <dbReference type="ARBA" id="ARBA00022723"/>
    </source>
</evidence>
<evidence type="ECO:0000256" key="4">
    <source>
        <dbReference type="ARBA" id="ARBA00023125"/>
    </source>
</evidence>
<dbReference type="GO" id="GO:0008270">
    <property type="term" value="F:zinc ion binding"/>
    <property type="evidence" value="ECO:0007669"/>
    <property type="project" value="UniProtKB-KW"/>
</dbReference>
<dbReference type="GO" id="GO:0003677">
    <property type="term" value="F:DNA binding"/>
    <property type="evidence" value="ECO:0007669"/>
    <property type="project" value="UniProtKB-UniRule"/>
</dbReference>
<dbReference type="Pfam" id="PF12017">
    <property type="entry name" value="Tnp_P_element"/>
    <property type="match status" value="1"/>
</dbReference>
<dbReference type="CDD" id="cd01650">
    <property type="entry name" value="RT_nLTR_like"/>
    <property type="match status" value="1"/>
</dbReference>
<reference evidence="8" key="1">
    <citation type="submission" date="2020-11" db="EMBL/GenBank/DDBJ databases">
        <authorList>
            <person name="Whiteford S."/>
        </authorList>
    </citation>
    <scope>NUCLEOTIDE SEQUENCE</scope>
</reference>
<dbReference type="PROSITE" id="PS50878">
    <property type="entry name" value="RT_POL"/>
    <property type="match status" value="1"/>
</dbReference>
<name>A0A8S4EHK7_PLUXY</name>
<dbReference type="InterPro" id="IPR048366">
    <property type="entry name" value="TNP-like_GBD"/>
</dbReference>
<dbReference type="SUPFAM" id="SSF57716">
    <property type="entry name" value="Glucocorticoid receptor-like (DNA-binding domain)"/>
    <property type="match status" value="1"/>
</dbReference>
<evidence type="ECO:0000256" key="3">
    <source>
        <dbReference type="ARBA" id="ARBA00022833"/>
    </source>
</evidence>
<keyword evidence="9" id="KW-1185">Reference proteome</keyword>
<dbReference type="PROSITE" id="PS50950">
    <property type="entry name" value="ZF_THAP"/>
    <property type="match status" value="1"/>
</dbReference>
<feature type="domain" description="THAP-type" evidence="7">
    <location>
        <begin position="53"/>
        <end position="133"/>
    </location>
</feature>
<dbReference type="SUPFAM" id="SSF56672">
    <property type="entry name" value="DNA/RNA polymerases"/>
    <property type="match status" value="1"/>
</dbReference>
<dbReference type="Pfam" id="PF00078">
    <property type="entry name" value="RVT_1"/>
    <property type="match status" value="1"/>
</dbReference>
<dbReference type="Pfam" id="PF21788">
    <property type="entry name" value="TNP-like_GBD"/>
    <property type="match status" value="1"/>
</dbReference>
<dbReference type="EMBL" id="CAJHNJ030000017">
    <property type="protein sequence ID" value="CAG9115422.1"/>
    <property type="molecule type" value="Genomic_DNA"/>
</dbReference>
<dbReference type="InterPro" id="IPR021896">
    <property type="entry name" value="THAP9-like_HTH"/>
</dbReference>
<dbReference type="Pfam" id="PF21787">
    <property type="entry name" value="TNP-like_RNaseH_N"/>
    <property type="match status" value="1"/>
</dbReference>
<evidence type="ECO:0000256" key="2">
    <source>
        <dbReference type="ARBA" id="ARBA00022771"/>
    </source>
</evidence>
<sequence length="1498" mass="170607">MDNGWIHHTKVNETRWRSFGRSKHVPNFAALCHHQPCDQSYTSNNFHFSLPDMIRIRKCVVDGCKSDVGSKTSRWPHDPRVSDVWLDTLKPYCSGLMGLPRYRLREKVVCLKHFEPKSFTRGRRHYMAVPSLFTAEEISSGKPKYENFHSMHAKWDHDYAKKIPLNAPLETTKRHLSGSELEDIIKVLNTVNLEHSYALPPNKKKKFNTDGNDTNGSCGSNSQRELDNFNISAATDISGTIPDITTAECTVRIPEVISPSCSRRSNVTLETKTARKRLIKSVQQLTPRCKKMYQKCSTILKSRRRIVQSYQERIEKAEKLNQNKSFSELVEKLTPQAKTFLKMQVTLANKHIKRRRFTTEQKLLALSLQKQSPKGYKLLHKIFILPSRRTLRKFTHHISLAPGINENIFTQLKESVRNWDDKKKCCSIVFDEVALTPHLTFLESEDRIDGFVNFGAEVERKLCDHALVFMVRGICTSWRQPIAYYLCEGTTPTINLKNILKEVVTAVSQTGLLPKALVCDQGSTFQSCMNSMRADTRRCQLLRNDPPNNKVEIDGHALNIIFDPPHLIKGIRNNFLNKDMMFKGNIARWSDIVEVYKNDCHVGEIRMLHKLTDEHVIPDKIRKMKVKNCTQVLSERTAAMLLFTSNYAQSPSSSNAPAEYLFLELNLGVKVLLGVSYCAPSNNYFPSIESVLENITSNYTHHIVMGDFNTDLLVPNSRSRKLQSIVDSVNLKILPLSATHHSSTTDTLIDLIVTSDDSLVARHGQHLAPGFSNHDLIFCSYRLRIPKPKPVVLLQRNFSKLDAERLRSDATKIQWSDMQDLPDVDDKVAFLCSNVIKLFDTHAPVRPVKLKHRPTPWISDTIRKFMVRRDRAFRRYKKSRTEENWSACKAARNRCNQMCRNAKRQYITEQLELSSPAGIWKFLRSLGVGKPPKQDDKIPFDLNSLNKHFTSSSTLDSFTKQITLNQIDNIPTPDIDSFNFAPASAEEIRKIILSLKSKAVGHDNIGRIMVINLLDILLPAITHIINHSLTSGHFPDLWRKAYVIPLPKISNPSSLNHYRPISILPFLSKVLESIVHRQLTAFLSNGGLLNPYQSGFRAGHSTTTALLKVTEDIRCGMENKMITVLVLIDFSNAFNAVDHDLLLAVLEKSKISLPAVSWFSSYLRGRQQAIRSCSVLSDWSDLSAGVPQGGILSPLLFSMFIHLVSSNLLCSYHLYADDLQLYSQGHPDDLDLIINQLNEDLTRILEWSKSFGILVNPTKCQAIIVGSSQLMSNHDLTSVPLVFDGCSIPFSSTVKDLGLIIDDHLSWVPQIDNVSRRIYASMHSLIRLKNFLPFKTKLSLATSLLLPILDYADVCYLDVTEALLNKLERLQNTCIRFIFGLRKYDHVSSYRAKLKWLPIRDRRNVRILCLLFSVLFEPNSPSYLKSMFNFLSDTHSRHLRSSHNLLLSLPLHHSGFMLNSFSVTAVRLWNDLPESIRKAPSRAVFKSLVRAHYLSRIG</sequence>
<keyword evidence="3" id="KW-0862">Zinc</keyword>
<dbReference type="InterPro" id="IPR000477">
    <property type="entry name" value="RT_dom"/>
</dbReference>
<dbReference type="InterPro" id="IPR006612">
    <property type="entry name" value="THAP_Znf"/>
</dbReference>
<proteinExistence type="predicted"/>